<comment type="caution">
    <text evidence="2">The sequence shown here is derived from an EMBL/GenBank/DDBJ whole genome shotgun (WGS) entry which is preliminary data.</text>
</comment>
<organism evidence="2 3">
    <name type="scientific">Trichonephila inaurata madagascariensis</name>
    <dbReference type="NCBI Taxonomy" id="2747483"/>
    <lineage>
        <taxon>Eukaryota</taxon>
        <taxon>Metazoa</taxon>
        <taxon>Ecdysozoa</taxon>
        <taxon>Arthropoda</taxon>
        <taxon>Chelicerata</taxon>
        <taxon>Arachnida</taxon>
        <taxon>Araneae</taxon>
        <taxon>Araneomorphae</taxon>
        <taxon>Entelegynae</taxon>
        <taxon>Araneoidea</taxon>
        <taxon>Nephilidae</taxon>
        <taxon>Trichonephila</taxon>
        <taxon>Trichonephila inaurata</taxon>
    </lineage>
</organism>
<dbReference type="AlphaFoldDB" id="A0A8X6XHY3"/>
<evidence type="ECO:0000313" key="2">
    <source>
        <dbReference type="EMBL" id="GFY53005.1"/>
    </source>
</evidence>
<feature type="non-terminal residue" evidence="2">
    <location>
        <position position="1"/>
    </location>
</feature>
<dbReference type="EMBL" id="BMAV01009019">
    <property type="protein sequence ID" value="GFY53005.1"/>
    <property type="molecule type" value="Genomic_DNA"/>
</dbReference>
<sequence length="86" mass="10129">REATEDSPFEKSESEFESNNGIYTENTAVRKRKIFGKKEPKLNVKQKKMKIKRKSNTPTDYQQKFAAAENESNGKKCQYTYLHLFF</sequence>
<keyword evidence="3" id="KW-1185">Reference proteome</keyword>
<feature type="region of interest" description="Disordered" evidence="1">
    <location>
        <begin position="1"/>
        <end position="23"/>
    </location>
</feature>
<protein>
    <submittedName>
        <fullName evidence="2">Uncharacterized protein</fullName>
    </submittedName>
</protein>
<gene>
    <name evidence="2" type="ORF">TNIN_4781</name>
</gene>
<accession>A0A8X6XHY3</accession>
<name>A0A8X6XHY3_9ARAC</name>
<reference evidence="2" key="1">
    <citation type="submission" date="2020-08" db="EMBL/GenBank/DDBJ databases">
        <title>Multicomponent nature underlies the extraordinary mechanical properties of spider dragline silk.</title>
        <authorList>
            <person name="Kono N."/>
            <person name="Nakamura H."/>
            <person name="Mori M."/>
            <person name="Yoshida Y."/>
            <person name="Ohtoshi R."/>
            <person name="Malay A.D."/>
            <person name="Moran D.A.P."/>
            <person name="Tomita M."/>
            <person name="Numata K."/>
            <person name="Arakawa K."/>
        </authorList>
    </citation>
    <scope>NUCLEOTIDE SEQUENCE</scope>
</reference>
<dbReference type="Proteomes" id="UP000886998">
    <property type="component" value="Unassembled WGS sequence"/>
</dbReference>
<evidence type="ECO:0000313" key="3">
    <source>
        <dbReference type="Proteomes" id="UP000886998"/>
    </source>
</evidence>
<proteinExistence type="predicted"/>
<evidence type="ECO:0000256" key="1">
    <source>
        <dbReference type="SAM" id="MobiDB-lite"/>
    </source>
</evidence>
<feature type="compositionally biased region" description="Basic and acidic residues" evidence="1">
    <location>
        <begin position="1"/>
        <end position="14"/>
    </location>
</feature>